<feature type="binding site" evidence="4">
    <location>
        <position position="67"/>
    </location>
    <ligand>
        <name>Mg(2+)</name>
        <dbReference type="ChEBI" id="CHEBI:18420"/>
        <label>2</label>
    </ligand>
</feature>
<dbReference type="Gene3D" id="3.30.540.10">
    <property type="entry name" value="Fructose-1,6-Bisphosphatase, subunit A, domain 1"/>
    <property type="match status" value="1"/>
</dbReference>
<evidence type="ECO:0000256" key="4">
    <source>
        <dbReference type="HAMAP-Rule" id="MF_02095"/>
    </source>
</evidence>
<dbReference type="PANTHER" id="PTHR43028">
    <property type="entry name" value="3'(2'),5'-BISPHOSPHATE NUCLEOTIDASE 1"/>
    <property type="match status" value="1"/>
</dbReference>
<dbReference type="PRINTS" id="PR00377">
    <property type="entry name" value="IMPHPHTASES"/>
</dbReference>
<feature type="binding site" evidence="5">
    <location>
        <position position="44"/>
    </location>
    <ligand>
        <name>Mg(2+)</name>
        <dbReference type="ChEBI" id="CHEBI:18420"/>
        <label>1</label>
        <note>catalytic</note>
    </ligand>
</feature>
<keyword evidence="2 4" id="KW-0479">Metal-binding</keyword>
<feature type="binding site" evidence="5">
    <location>
        <position position="67"/>
    </location>
    <ligand>
        <name>Mg(2+)</name>
        <dbReference type="ChEBI" id="CHEBI:18420"/>
        <label>1</label>
        <note>catalytic</note>
    </ligand>
</feature>
<feature type="binding site" evidence="5">
    <location>
        <position position="66"/>
    </location>
    <ligand>
        <name>Mg(2+)</name>
        <dbReference type="ChEBI" id="CHEBI:18420"/>
        <label>1</label>
        <note>catalytic</note>
    </ligand>
</feature>
<feature type="binding site" evidence="4">
    <location>
        <position position="212"/>
    </location>
    <ligand>
        <name>Mg(2+)</name>
        <dbReference type="ChEBI" id="CHEBI:18420"/>
        <label>2</label>
    </ligand>
</feature>
<evidence type="ECO:0000313" key="7">
    <source>
        <dbReference type="Proteomes" id="UP000281985"/>
    </source>
</evidence>
<dbReference type="OrthoDB" id="9772456at2"/>
<reference evidence="6 7" key="1">
    <citation type="submission" date="2018-10" db="EMBL/GenBank/DDBJ databases">
        <title>Dokdonia luteus sp. nov., isolated from sea water.</title>
        <authorList>
            <person name="Zhou L.Y."/>
            <person name="Du Z.J."/>
        </authorList>
    </citation>
    <scope>NUCLEOTIDE SEQUENCE [LARGE SCALE GENOMIC DNA]</scope>
    <source>
        <strain evidence="6 7">SH27</strain>
    </source>
</reference>
<feature type="binding site" evidence="5">
    <location>
        <position position="64"/>
    </location>
    <ligand>
        <name>Mg(2+)</name>
        <dbReference type="ChEBI" id="CHEBI:18420"/>
        <label>1</label>
        <note>catalytic</note>
    </ligand>
</feature>
<comment type="function">
    <text evidence="4">Converts adenosine-3',5'-bisphosphate (PAP) to AMP.</text>
</comment>
<name>A0A3M0GGF3_9FLAO</name>
<evidence type="ECO:0000256" key="1">
    <source>
        <dbReference type="ARBA" id="ARBA00001625"/>
    </source>
</evidence>
<dbReference type="GO" id="GO:0000103">
    <property type="term" value="P:sulfate assimilation"/>
    <property type="evidence" value="ECO:0007669"/>
    <property type="project" value="TreeGrafter"/>
</dbReference>
<dbReference type="SUPFAM" id="SSF56655">
    <property type="entry name" value="Carbohydrate phosphatase"/>
    <property type="match status" value="1"/>
</dbReference>
<sequence length="255" mass="28361">MEVYGTSFNVQTKKDASPVTIADVKAHDIIVAALSTTQIPILSEEGEIPPYEVRKSWERCWIVDPLDGTKEFVNRNGEFTVNIALVEDGKPIFGVIYIPVLRMLYVGNVVENKMEKVAVTENGTLQWDEATVFSAFAKLSRGQTGAEIPTSGIRIAASKSHMNRTTERYINKLKEKYTTVELVRRGSSLKFCLLAEGEIDVYPRFSPTMEWDTAAGHAICNAVGIAVIDESTGMEIVYNRKEMKNGSFVAENRSI</sequence>
<keyword evidence="7" id="KW-1185">Reference proteome</keyword>
<feature type="binding site" evidence="4">
    <location>
        <position position="66"/>
    </location>
    <ligand>
        <name>Mg(2+)</name>
        <dbReference type="ChEBI" id="CHEBI:18420"/>
        <label>1</label>
    </ligand>
</feature>
<proteinExistence type="inferred from homology"/>
<comment type="similarity">
    <text evidence="4">Belongs to the inositol monophosphatase superfamily. CysQ family.</text>
</comment>
<dbReference type="Gene3D" id="3.40.190.80">
    <property type="match status" value="1"/>
</dbReference>
<feature type="binding site" evidence="5">
    <location>
        <position position="212"/>
    </location>
    <ligand>
        <name>Mg(2+)</name>
        <dbReference type="ChEBI" id="CHEBI:18420"/>
        <label>1</label>
        <note>catalytic</note>
    </ligand>
</feature>
<comment type="caution">
    <text evidence="6">The sequence shown here is derived from an EMBL/GenBank/DDBJ whole genome shotgun (WGS) entry which is preliminary data.</text>
</comment>
<dbReference type="GO" id="GO:0005886">
    <property type="term" value="C:plasma membrane"/>
    <property type="evidence" value="ECO:0007669"/>
    <property type="project" value="UniProtKB-SubCell"/>
</dbReference>
<dbReference type="CDD" id="cd01638">
    <property type="entry name" value="CysQ"/>
    <property type="match status" value="1"/>
</dbReference>
<keyword evidence="4" id="KW-0472">Membrane</keyword>
<evidence type="ECO:0000256" key="5">
    <source>
        <dbReference type="PIRSR" id="PIRSR600760-2"/>
    </source>
</evidence>
<dbReference type="EC" id="3.1.3.7" evidence="4"/>
<comment type="subcellular location">
    <subcellularLocation>
        <location evidence="4">Cell membrane</location>
        <topology evidence="4">Peripheral membrane protein</topology>
        <orientation evidence="4">Cytoplasmic side</orientation>
    </subcellularLocation>
</comment>
<dbReference type="PANTHER" id="PTHR43028:SF5">
    <property type="entry name" value="3'(2'),5'-BISPHOSPHATE NUCLEOTIDASE 1"/>
    <property type="match status" value="1"/>
</dbReference>
<dbReference type="GO" id="GO:0050427">
    <property type="term" value="P:3'-phosphoadenosine 5'-phosphosulfate metabolic process"/>
    <property type="evidence" value="ECO:0007669"/>
    <property type="project" value="TreeGrafter"/>
</dbReference>
<protein>
    <recommendedName>
        <fullName evidence="4">3'(2'),5'-bisphosphate nucleotidase CysQ</fullName>
        <ecNumber evidence="4">3.1.3.7</ecNumber>
    </recommendedName>
    <alternativeName>
        <fullName evidence="4">3'(2'),5-bisphosphonucleoside 3'(2')-phosphohydrolase</fullName>
    </alternativeName>
    <alternativeName>
        <fullName evidence="4">3'-phosphoadenosine 5'-phosphate phosphatase</fullName>
        <shortName evidence="4">PAP phosphatase</shortName>
    </alternativeName>
</protein>
<evidence type="ECO:0000313" key="6">
    <source>
        <dbReference type="EMBL" id="RMB64181.1"/>
    </source>
</evidence>
<keyword evidence="4 6" id="KW-0378">Hydrolase</keyword>
<evidence type="ECO:0000256" key="2">
    <source>
        <dbReference type="ARBA" id="ARBA00022723"/>
    </source>
</evidence>
<dbReference type="InterPro" id="IPR050725">
    <property type="entry name" value="CysQ/Inositol_MonoPase"/>
</dbReference>
<feature type="binding site" evidence="4">
    <location>
        <position position="64"/>
    </location>
    <ligand>
        <name>Mg(2+)</name>
        <dbReference type="ChEBI" id="CHEBI:18420"/>
        <label>1</label>
    </ligand>
</feature>
<dbReference type="GO" id="GO:0008441">
    <property type="term" value="F:3'(2'),5'-bisphosphate nucleotidase activity"/>
    <property type="evidence" value="ECO:0007669"/>
    <property type="project" value="UniProtKB-UniRule"/>
</dbReference>
<dbReference type="Proteomes" id="UP000281985">
    <property type="component" value="Unassembled WGS sequence"/>
</dbReference>
<dbReference type="Pfam" id="PF00459">
    <property type="entry name" value="Inositol_P"/>
    <property type="match status" value="1"/>
</dbReference>
<organism evidence="6 7">
    <name type="scientific">Dokdonia sinensis</name>
    <dbReference type="NCBI Taxonomy" id="2479847"/>
    <lineage>
        <taxon>Bacteria</taxon>
        <taxon>Pseudomonadati</taxon>
        <taxon>Bacteroidota</taxon>
        <taxon>Flavobacteriia</taxon>
        <taxon>Flavobacteriales</taxon>
        <taxon>Flavobacteriaceae</taxon>
        <taxon>Dokdonia</taxon>
    </lineage>
</organism>
<feature type="binding site" evidence="4">
    <location>
        <position position="44"/>
    </location>
    <ligand>
        <name>Mg(2+)</name>
        <dbReference type="ChEBI" id="CHEBI:18420"/>
        <label>1</label>
    </ligand>
</feature>
<dbReference type="EMBL" id="REFV01000001">
    <property type="protein sequence ID" value="RMB64181.1"/>
    <property type="molecule type" value="Genomic_DNA"/>
</dbReference>
<comment type="catalytic activity">
    <reaction evidence="1 4">
        <text>adenosine 3',5'-bisphosphate + H2O = AMP + phosphate</text>
        <dbReference type="Rhea" id="RHEA:10040"/>
        <dbReference type="ChEBI" id="CHEBI:15377"/>
        <dbReference type="ChEBI" id="CHEBI:43474"/>
        <dbReference type="ChEBI" id="CHEBI:58343"/>
        <dbReference type="ChEBI" id="CHEBI:456215"/>
        <dbReference type="EC" id="3.1.3.7"/>
    </reaction>
</comment>
<accession>A0A3M0GGF3</accession>
<feature type="binding site" evidence="4">
    <location>
        <position position="212"/>
    </location>
    <ligand>
        <name>substrate</name>
    </ligand>
</feature>
<feature type="binding site" evidence="4">
    <location>
        <begin position="66"/>
        <end position="69"/>
    </location>
    <ligand>
        <name>substrate</name>
    </ligand>
</feature>
<dbReference type="InterPro" id="IPR020583">
    <property type="entry name" value="Inositol_monoP_metal-BS"/>
</dbReference>
<comment type="cofactor">
    <cofactor evidence="4 5">
        <name>Mg(2+)</name>
        <dbReference type="ChEBI" id="CHEBI:18420"/>
    </cofactor>
</comment>
<evidence type="ECO:0000256" key="3">
    <source>
        <dbReference type="ARBA" id="ARBA00022842"/>
    </source>
</evidence>
<gene>
    <name evidence="4 6" type="primary">cysQ</name>
    <name evidence="6" type="ORF">EAX61_00150</name>
</gene>
<dbReference type="InterPro" id="IPR000760">
    <property type="entry name" value="Inositol_monophosphatase-like"/>
</dbReference>
<feature type="binding site" evidence="4">
    <location>
        <position position="44"/>
    </location>
    <ligand>
        <name>substrate</name>
    </ligand>
</feature>
<keyword evidence="4" id="KW-1003">Cell membrane</keyword>
<feature type="binding site" evidence="4">
    <location>
        <position position="64"/>
    </location>
    <ligand>
        <name>Mg(2+)</name>
        <dbReference type="ChEBI" id="CHEBI:18420"/>
        <label>2</label>
    </ligand>
</feature>
<dbReference type="GO" id="GO:0000287">
    <property type="term" value="F:magnesium ion binding"/>
    <property type="evidence" value="ECO:0007669"/>
    <property type="project" value="UniProtKB-UniRule"/>
</dbReference>
<dbReference type="InterPro" id="IPR006240">
    <property type="entry name" value="CysQ"/>
</dbReference>
<keyword evidence="3 4" id="KW-0460">Magnesium</keyword>
<dbReference type="HAMAP" id="MF_02095">
    <property type="entry name" value="CysQ"/>
    <property type="match status" value="1"/>
</dbReference>
<dbReference type="PROSITE" id="PS00629">
    <property type="entry name" value="IMP_1"/>
    <property type="match status" value="1"/>
</dbReference>
<dbReference type="AlphaFoldDB" id="A0A3M0GGF3"/>
<dbReference type="NCBIfam" id="TIGR01331">
    <property type="entry name" value="bisphos_cysQ"/>
    <property type="match status" value="1"/>
</dbReference>